<dbReference type="Gene3D" id="1.25.40.10">
    <property type="entry name" value="Tetratricopeptide repeat domain"/>
    <property type="match status" value="1"/>
</dbReference>
<organism evidence="2 3">
    <name type="scientific">Bombiscardovia nodaiensis</name>
    <dbReference type="NCBI Taxonomy" id="2932181"/>
    <lineage>
        <taxon>Bacteria</taxon>
        <taxon>Bacillati</taxon>
        <taxon>Actinomycetota</taxon>
        <taxon>Actinomycetes</taxon>
        <taxon>Bifidobacteriales</taxon>
        <taxon>Bifidobacteriaceae</taxon>
        <taxon>Bombiscardovia</taxon>
    </lineage>
</organism>
<evidence type="ECO:0008006" key="4">
    <source>
        <dbReference type="Google" id="ProtNLM"/>
    </source>
</evidence>
<evidence type="ECO:0000256" key="1">
    <source>
        <dbReference type="SAM" id="MobiDB-lite"/>
    </source>
</evidence>
<evidence type="ECO:0000313" key="2">
    <source>
        <dbReference type="EMBL" id="BDR52814.1"/>
    </source>
</evidence>
<proteinExistence type="predicted"/>
<feature type="compositionally biased region" description="Low complexity" evidence="1">
    <location>
        <begin position="331"/>
        <end position="355"/>
    </location>
</feature>
<gene>
    <name evidence="2" type="ORF">KIM372_07210</name>
</gene>
<reference evidence="2 3" key="1">
    <citation type="journal article" date="2023" name="Microbiol. Spectr.">
        <title>Symbiosis of Carpenter Bees with Uncharacterized Lactic Acid Bacteria Showing NAD Auxotrophy.</title>
        <authorList>
            <person name="Kawasaki S."/>
            <person name="Ozawa K."/>
            <person name="Mori T."/>
            <person name="Yamamoto A."/>
            <person name="Ito M."/>
            <person name="Ohkuma M."/>
            <person name="Sakamoto M."/>
            <person name="Matsutani M."/>
        </authorList>
    </citation>
    <scope>NUCLEOTIDE SEQUENCE [LARGE SCALE GENOMIC DNA]</scope>
    <source>
        <strain evidence="2 3">Kim37-2</strain>
    </source>
</reference>
<keyword evidence="3" id="KW-1185">Reference proteome</keyword>
<dbReference type="SUPFAM" id="SSF48452">
    <property type="entry name" value="TPR-like"/>
    <property type="match status" value="1"/>
</dbReference>
<name>A0ABM8B7T8_9BIFI</name>
<feature type="compositionally biased region" description="Acidic residues" evidence="1">
    <location>
        <begin position="255"/>
        <end position="279"/>
    </location>
</feature>
<sequence>MPKGLEWSMLSKDDKERLRGLSKEHAENIGLHILAAYALEESEPDRALAHARWVARQASRVDIARETLALVAYRQGDYKLALREFRTAYRMNGYLDYLPFIADCERGLGEPRKAIEEATSPEGKALRGESKAEMFLVYAGALADLGLMDQAIAIVHQLGRAKGLTGDYRMRALQAEQNFLEQAGQGEQSQALEPVLDKLEAEYADQDDDESEEEIIIDNDLEHATATMLESLNIPLGGDDWRTVEEADQQIFEEGDEPEADAEQEETAQAEAASEEDSEPASLNETEAEAELLPEQQAESEPVSESLSDSDSSPESQSELESQAEPHTESQPEMQPESEPQTDPEPQSQTESQAESETESVALSGSDLLPQAPASSTPEAGSDDHAEQTVVIEPTAASQEPITAPAEGQSGTTSEALADRTHEISPASGEEPEPAV</sequence>
<protein>
    <recommendedName>
        <fullName evidence="4">Helicase</fullName>
    </recommendedName>
</protein>
<evidence type="ECO:0000313" key="3">
    <source>
        <dbReference type="Proteomes" id="UP001321766"/>
    </source>
</evidence>
<dbReference type="EMBL" id="AP026798">
    <property type="protein sequence ID" value="BDR52814.1"/>
    <property type="molecule type" value="Genomic_DNA"/>
</dbReference>
<accession>A0ABM8B7T8</accession>
<feature type="compositionally biased region" description="Low complexity" evidence="1">
    <location>
        <begin position="293"/>
        <end position="323"/>
    </location>
</feature>
<dbReference type="Proteomes" id="UP001321766">
    <property type="component" value="Chromosome"/>
</dbReference>
<feature type="region of interest" description="Disordered" evidence="1">
    <location>
        <begin position="255"/>
        <end position="436"/>
    </location>
</feature>
<dbReference type="InterPro" id="IPR011990">
    <property type="entry name" value="TPR-like_helical_dom_sf"/>
</dbReference>